<proteinExistence type="predicted"/>
<evidence type="ECO:0000313" key="3">
    <source>
        <dbReference type="Proteomes" id="UP000615446"/>
    </source>
</evidence>
<dbReference type="PROSITE" id="PS50879">
    <property type="entry name" value="RNASE_H_1"/>
    <property type="match status" value="1"/>
</dbReference>
<comment type="caution">
    <text evidence="2">The sequence shown here is derived from an EMBL/GenBank/DDBJ whole genome shotgun (WGS) entry which is preliminary data.</text>
</comment>
<dbReference type="Proteomes" id="UP000615446">
    <property type="component" value="Unassembled WGS sequence"/>
</dbReference>
<feature type="domain" description="RNase H type-1" evidence="1">
    <location>
        <begin position="1"/>
        <end position="128"/>
    </location>
</feature>
<dbReference type="GO" id="GO:0003676">
    <property type="term" value="F:nucleic acid binding"/>
    <property type="evidence" value="ECO:0007669"/>
    <property type="project" value="InterPro"/>
</dbReference>
<dbReference type="Gene3D" id="3.30.420.10">
    <property type="entry name" value="Ribonuclease H-like superfamily/Ribonuclease H"/>
    <property type="match status" value="1"/>
</dbReference>
<name>A0A8H3LXN7_9GLOM</name>
<protein>
    <submittedName>
        <fullName evidence="2">Ribonuclease H-like domain-containing protein</fullName>
    </submittedName>
</protein>
<dbReference type="InterPro" id="IPR002156">
    <property type="entry name" value="RNaseH_domain"/>
</dbReference>
<sequence>MGTGWVILNNKDEVIVECSSSIKDWPSSTRAELGAILSVMLVLQTGQIANIFTDSQAAIDNINHTRTNLTNGKNKIRTWYKSNNYSIISSIINLIDSKYLKIKLVKVKGHSGVKGNEEADRVAKNNTEKLTCITINDSQQKDLKYDLYWDSKRVNRNIRKFIDNLCESALNAAWSLNHTHKTIFQDTTQIIEEKITWAVFKKNTGFNCTTSLVNNRFIKHLKLTNNLLPTLEIMKERRYNLYRDIKCRLYLKENEDDDHIIYLAEWEYIKGIKKQDLKKKISAYQYITYERTPTLQAENGIYDLKERKILKHNEQWLIALEKTRQYINQYIKKGNKVI</sequence>
<reference evidence="2" key="1">
    <citation type="submission" date="2019-10" db="EMBL/GenBank/DDBJ databases">
        <title>Conservation and host-specific expression of non-tandemly repeated heterogenous ribosome RNA gene in arbuscular mycorrhizal fungi.</title>
        <authorList>
            <person name="Maeda T."/>
            <person name="Kobayashi Y."/>
            <person name="Nakagawa T."/>
            <person name="Ezawa T."/>
            <person name="Yamaguchi K."/>
            <person name="Bino T."/>
            <person name="Nishimoto Y."/>
            <person name="Shigenobu S."/>
            <person name="Kawaguchi M."/>
        </authorList>
    </citation>
    <scope>NUCLEOTIDE SEQUENCE</scope>
    <source>
        <strain evidence="2">HR1</strain>
    </source>
</reference>
<evidence type="ECO:0000313" key="2">
    <source>
        <dbReference type="EMBL" id="GES96852.1"/>
    </source>
</evidence>
<dbReference type="InterPro" id="IPR012337">
    <property type="entry name" value="RNaseH-like_sf"/>
</dbReference>
<evidence type="ECO:0000259" key="1">
    <source>
        <dbReference type="PROSITE" id="PS50879"/>
    </source>
</evidence>
<gene>
    <name evidence="2" type="ORF">RCL2_002346200</name>
</gene>
<dbReference type="Pfam" id="PF00075">
    <property type="entry name" value="RNase_H"/>
    <property type="match status" value="1"/>
</dbReference>
<dbReference type="EMBL" id="BLAL01000252">
    <property type="protein sequence ID" value="GES96852.1"/>
    <property type="molecule type" value="Genomic_DNA"/>
</dbReference>
<dbReference type="SUPFAM" id="SSF53098">
    <property type="entry name" value="Ribonuclease H-like"/>
    <property type="match status" value="1"/>
</dbReference>
<dbReference type="AlphaFoldDB" id="A0A8H3LXN7"/>
<accession>A0A8H3LXN7</accession>
<dbReference type="GO" id="GO:0004523">
    <property type="term" value="F:RNA-DNA hybrid ribonuclease activity"/>
    <property type="evidence" value="ECO:0007669"/>
    <property type="project" value="InterPro"/>
</dbReference>
<dbReference type="OrthoDB" id="2408008at2759"/>
<dbReference type="InterPro" id="IPR036397">
    <property type="entry name" value="RNaseH_sf"/>
</dbReference>
<organism evidence="2 3">
    <name type="scientific">Rhizophagus clarus</name>
    <dbReference type="NCBI Taxonomy" id="94130"/>
    <lineage>
        <taxon>Eukaryota</taxon>
        <taxon>Fungi</taxon>
        <taxon>Fungi incertae sedis</taxon>
        <taxon>Mucoromycota</taxon>
        <taxon>Glomeromycotina</taxon>
        <taxon>Glomeromycetes</taxon>
        <taxon>Glomerales</taxon>
        <taxon>Glomeraceae</taxon>
        <taxon>Rhizophagus</taxon>
    </lineage>
</organism>